<organism evidence="2">
    <name type="scientific">Glycine soja</name>
    <name type="common">Wild soybean</name>
    <dbReference type="NCBI Taxonomy" id="3848"/>
    <lineage>
        <taxon>Eukaryota</taxon>
        <taxon>Viridiplantae</taxon>
        <taxon>Streptophyta</taxon>
        <taxon>Embryophyta</taxon>
        <taxon>Tracheophyta</taxon>
        <taxon>Spermatophyta</taxon>
        <taxon>Magnoliopsida</taxon>
        <taxon>eudicotyledons</taxon>
        <taxon>Gunneridae</taxon>
        <taxon>Pentapetalae</taxon>
        <taxon>rosids</taxon>
        <taxon>fabids</taxon>
        <taxon>Fabales</taxon>
        <taxon>Fabaceae</taxon>
        <taxon>Papilionoideae</taxon>
        <taxon>50 kb inversion clade</taxon>
        <taxon>NPAAA clade</taxon>
        <taxon>indigoferoid/millettioid clade</taxon>
        <taxon>Phaseoleae</taxon>
        <taxon>Glycine</taxon>
        <taxon>Glycine subgen. Soja</taxon>
    </lineage>
</organism>
<gene>
    <name evidence="2" type="ORF">glysoja_036936</name>
</gene>
<feature type="domain" description="RNase H type-1" evidence="1">
    <location>
        <begin position="5"/>
        <end position="71"/>
    </location>
</feature>
<accession>A0A0B2Q6W3</accession>
<sequence>AILWIQQLKTQNVTFEMDCKSVVHHFMNSSKGSSIFYSVLNKCIVSVFNLSNSRMSFIERQVNLVVHNLIKTSRFYVSSHVFRYISSYII</sequence>
<dbReference type="AlphaFoldDB" id="A0A0B2Q6W3"/>
<feature type="non-terminal residue" evidence="2">
    <location>
        <position position="1"/>
    </location>
</feature>
<dbReference type="EMBL" id="KN660355">
    <property type="protein sequence ID" value="KHN17331.1"/>
    <property type="molecule type" value="Genomic_DNA"/>
</dbReference>
<dbReference type="InterPro" id="IPR002156">
    <property type="entry name" value="RNaseH_domain"/>
</dbReference>
<evidence type="ECO:0000259" key="1">
    <source>
        <dbReference type="Pfam" id="PF13456"/>
    </source>
</evidence>
<dbReference type="Proteomes" id="UP000053555">
    <property type="component" value="Unassembled WGS sequence"/>
</dbReference>
<dbReference type="GO" id="GO:0004523">
    <property type="term" value="F:RNA-DNA hybrid ribonuclease activity"/>
    <property type="evidence" value="ECO:0007669"/>
    <property type="project" value="InterPro"/>
</dbReference>
<dbReference type="GO" id="GO:0003676">
    <property type="term" value="F:nucleic acid binding"/>
    <property type="evidence" value="ECO:0007669"/>
    <property type="project" value="InterPro"/>
</dbReference>
<feature type="non-terminal residue" evidence="2">
    <location>
        <position position="90"/>
    </location>
</feature>
<proteinExistence type="predicted"/>
<evidence type="ECO:0000313" key="2">
    <source>
        <dbReference type="EMBL" id="KHN17331.1"/>
    </source>
</evidence>
<name>A0A0B2Q6W3_GLYSO</name>
<dbReference type="Pfam" id="PF13456">
    <property type="entry name" value="RVT_3"/>
    <property type="match status" value="1"/>
</dbReference>
<reference evidence="2" key="1">
    <citation type="submission" date="2014-07" db="EMBL/GenBank/DDBJ databases">
        <title>Identification of a novel salt tolerance gene in wild soybean by whole-genome sequencing.</title>
        <authorList>
            <person name="Lam H.-M."/>
            <person name="Qi X."/>
            <person name="Li M.-W."/>
            <person name="Liu X."/>
            <person name="Xie M."/>
            <person name="Ni M."/>
            <person name="Xu X."/>
        </authorList>
    </citation>
    <scope>NUCLEOTIDE SEQUENCE [LARGE SCALE GENOMIC DNA]</scope>
    <source>
        <tissue evidence="2">Root</tissue>
    </source>
</reference>
<protein>
    <recommendedName>
        <fullName evidence="1">RNase H type-1 domain-containing protein</fullName>
    </recommendedName>
</protein>